<reference evidence="1" key="1">
    <citation type="submission" date="2021-04" db="EMBL/GenBank/DDBJ databases">
        <title>Genome based classification of Actinospica acidithermotolerans sp. nov., an actinobacterium isolated from an Indonesian hot spring.</title>
        <authorList>
            <person name="Kusuma A.B."/>
            <person name="Putra K.E."/>
            <person name="Nafisah S."/>
            <person name="Loh J."/>
            <person name="Nouioui I."/>
            <person name="Goodfellow M."/>
        </authorList>
    </citation>
    <scope>NUCLEOTIDE SEQUENCE</scope>
    <source>
        <strain evidence="1">DSM 45618</strain>
    </source>
</reference>
<sequence length="60" mass="6686">MSQADIEHALQHYIERLATPEPSIRYRGPGLNGDILKVWVVPDASPTADKTIKSVAWEGR</sequence>
<gene>
    <name evidence="1" type="ORF">KGA66_17760</name>
</gene>
<evidence type="ECO:0000313" key="1">
    <source>
        <dbReference type="EMBL" id="MBS2964907.1"/>
    </source>
</evidence>
<keyword evidence="2" id="KW-1185">Reference proteome</keyword>
<name>A0A8J7WRZ9_9ACTN</name>
<protein>
    <submittedName>
        <fullName evidence="1">Uncharacterized protein</fullName>
    </submittedName>
</protein>
<comment type="caution">
    <text evidence="1">The sequence shown here is derived from an EMBL/GenBank/DDBJ whole genome shotgun (WGS) entry which is preliminary data.</text>
</comment>
<dbReference type="Proteomes" id="UP000677913">
    <property type="component" value="Unassembled WGS sequence"/>
</dbReference>
<organism evidence="1 2">
    <name type="scientific">Actinocrinis puniceicyclus</name>
    <dbReference type="NCBI Taxonomy" id="977794"/>
    <lineage>
        <taxon>Bacteria</taxon>
        <taxon>Bacillati</taxon>
        <taxon>Actinomycetota</taxon>
        <taxon>Actinomycetes</taxon>
        <taxon>Catenulisporales</taxon>
        <taxon>Actinospicaceae</taxon>
        <taxon>Actinocrinis</taxon>
    </lineage>
</organism>
<proteinExistence type="predicted"/>
<dbReference type="AlphaFoldDB" id="A0A8J7WRZ9"/>
<accession>A0A8J7WRZ9</accession>
<evidence type="ECO:0000313" key="2">
    <source>
        <dbReference type="Proteomes" id="UP000677913"/>
    </source>
</evidence>
<dbReference type="EMBL" id="JAGSXH010000063">
    <property type="protein sequence ID" value="MBS2964907.1"/>
    <property type="molecule type" value="Genomic_DNA"/>
</dbReference>